<accession>A0ABY6MCT5</accession>
<name>A0ABY6MCT5_9BACT</name>
<keyword evidence="1" id="KW-0732">Signal</keyword>
<dbReference type="SUPFAM" id="SSF50494">
    <property type="entry name" value="Trypsin-like serine proteases"/>
    <property type="match status" value="1"/>
</dbReference>
<evidence type="ECO:0000256" key="1">
    <source>
        <dbReference type="SAM" id="SignalP"/>
    </source>
</evidence>
<dbReference type="RefSeq" id="WP_264808005.1">
    <property type="nucleotide sequence ID" value="NZ_CP110226.1"/>
</dbReference>
<dbReference type="EMBL" id="CP110226">
    <property type="protein sequence ID" value="UZD21533.1"/>
    <property type="molecule type" value="Genomic_DNA"/>
</dbReference>
<feature type="chain" id="PRO_5046133094" evidence="1">
    <location>
        <begin position="22"/>
        <end position="745"/>
    </location>
</feature>
<dbReference type="Gene3D" id="2.40.10.10">
    <property type="entry name" value="Trypsin-like serine proteases"/>
    <property type="match status" value="2"/>
</dbReference>
<sequence>MWSIRFALLSFLIFLSTRSVAQIQTQYAEQALLGERGYFNVAESGSISLVPKVDVQKLLQEDSLEANQAVPFRFGYAVDVNYDLNNSGSWYEITEGKVWKFRIQSPEAFSINLIFDDLVLPEGGEMYLYNEDRTMVYGPITSQNYDGGSGYFSTDLIQGDLITLELFEPLSSKGISRLSIFKVIHGYKNMFNTPNNFGDALACHNNVNCAAFSAWENESNSVAMVLLADNTRVCSGALLNNTCGDMTPNFLTAFHCIDTGNTGNNPCDGETGNGVLNAAEINRAQNWLFRFQYKSPTCTPSTEPVSWVTYNGSTFRAGSFNTDFALVEMNTRPDASTGIQYAGWSRATAPPTSGANIHHPSGDVMKISTYSAPATNSAAINWNFGCLPFTNTTPASTHWTVNLINGTTEGGSSGSPLFDQNRRVVGQLHGGDNGCAPVTKHYGKIDLSWNGGGTAQTRLRDWLDPNNTGAMTTNTVDIPSIDGPDLLCSSGSYTLQNLPAGSTATWTVTPSGQFTGSTSGSGTTATLTPGSTAAAQATLTYTITSACGNTQVQKTFWIGKPSTPIIYPQDVYMDFPPNRFTVEINSPAIQGVTSYNWYLDGVMQSSHTSSAVFNRRSPFCGRTYYVEVEAINDCGTSVKGYYYVSEPSCFTGYSLRISPNPATSEVEIAVLGIPAGSQDSGLQQKQLIAGETGELLLYDRLGNQLYRQQLEGGKTSMDVSKLKPGTYVVKYSSPEGVLEGKLLKP</sequence>
<evidence type="ECO:0000313" key="3">
    <source>
        <dbReference type="Proteomes" id="UP001163156"/>
    </source>
</evidence>
<keyword evidence="3" id="KW-1185">Reference proteome</keyword>
<protein>
    <submittedName>
        <fullName evidence="2">T9SS type A sorting domain-containing protein</fullName>
    </submittedName>
</protein>
<organism evidence="2 3">
    <name type="scientific">Algoriphagus halophytocola</name>
    <dbReference type="NCBI Taxonomy" id="2991499"/>
    <lineage>
        <taxon>Bacteria</taxon>
        <taxon>Pseudomonadati</taxon>
        <taxon>Bacteroidota</taxon>
        <taxon>Cytophagia</taxon>
        <taxon>Cytophagales</taxon>
        <taxon>Cyclobacteriaceae</taxon>
        <taxon>Algoriphagus</taxon>
    </lineage>
</organism>
<reference evidence="2" key="1">
    <citation type="submission" date="2022-10" db="EMBL/GenBank/DDBJ databases">
        <title>Algoriphagus sp. a novel bacteria isolate from halophytes salicornia europaea.</title>
        <authorList>
            <person name="Peng Y."/>
            <person name="Jiang L."/>
            <person name="Lee J."/>
        </authorList>
    </citation>
    <scope>NUCLEOTIDE SEQUENCE</scope>
    <source>
        <strain evidence="2">TR-M5</strain>
    </source>
</reference>
<dbReference type="PANTHER" id="PTHR36234">
    <property type="entry name" value="LYSYL ENDOPEPTIDASE"/>
    <property type="match status" value="1"/>
</dbReference>
<feature type="signal peptide" evidence="1">
    <location>
        <begin position="1"/>
        <end position="21"/>
    </location>
</feature>
<dbReference type="InterPro" id="IPR043504">
    <property type="entry name" value="Peptidase_S1_PA_chymotrypsin"/>
</dbReference>
<dbReference type="InterPro" id="IPR009003">
    <property type="entry name" value="Peptidase_S1_PA"/>
</dbReference>
<evidence type="ECO:0000313" key="2">
    <source>
        <dbReference type="EMBL" id="UZD21533.1"/>
    </source>
</evidence>
<dbReference type="PANTHER" id="PTHR36234:SF5">
    <property type="entry name" value="LYSYL ENDOPEPTIDASE"/>
    <property type="match status" value="1"/>
</dbReference>
<dbReference type="Proteomes" id="UP001163156">
    <property type="component" value="Chromosome"/>
</dbReference>
<proteinExistence type="predicted"/>
<dbReference type="Pfam" id="PF13365">
    <property type="entry name" value="Trypsin_2"/>
    <property type="match status" value="1"/>
</dbReference>
<gene>
    <name evidence="2" type="ORF">OM944_12755</name>
</gene>